<keyword evidence="2" id="KW-1185">Reference proteome</keyword>
<organism evidence="1 2">
    <name type="scientific">Halogranum rubrum</name>
    <dbReference type="NCBI Taxonomy" id="553466"/>
    <lineage>
        <taxon>Archaea</taxon>
        <taxon>Methanobacteriati</taxon>
        <taxon>Methanobacteriota</taxon>
        <taxon>Stenosarchaea group</taxon>
        <taxon>Halobacteria</taxon>
        <taxon>Halobacteriales</taxon>
        <taxon>Haloferacaceae</taxon>
    </lineage>
</organism>
<dbReference type="Proteomes" id="UP000199607">
    <property type="component" value="Unassembled WGS sequence"/>
</dbReference>
<proteinExistence type="predicted"/>
<name>A0A1I4HSX2_9EURY</name>
<reference evidence="2" key="1">
    <citation type="submission" date="2016-10" db="EMBL/GenBank/DDBJ databases">
        <authorList>
            <person name="Varghese N."/>
            <person name="Submissions S."/>
        </authorList>
    </citation>
    <scope>NUCLEOTIDE SEQUENCE [LARGE SCALE GENOMIC DNA]</scope>
    <source>
        <strain evidence="2">CGMCC 1.7738</strain>
    </source>
</reference>
<dbReference type="AlphaFoldDB" id="A0A1I4HSX2"/>
<evidence type="ECO:0000313" key="1">
    <source>
        <dbReference type="EMBL" id="SFL45114.1"/>
    </source>
</evidence>
<dbReference type="EMBL" id="FOTC01000006">
    <property type="protein sequence ID" value="SFL45114.1"/>
    <property type="molecule type" value="Genomic_DNA"/>
</dbReference>
<dbReference type="RefSeq" id="WP_089871470.1">
    <property type="nucleotide sequence ID" value="NZ_FOTC01000006.1"/>
</dbReference>
<evidence type="ECO:0000313" key="2">
    <source>
        <dbReference type="Proteomes" id="UP000199607"/>
    </source>
</evidence>
<protein>
    <submittedName>
        <fullName evidence="1">Uncharacterized protein</fullName>
    </submittedName>
</protein>
<gene>
    <name evidence="1" type="ORF">SAMN04487950_3810</name>
</gene>
<sequence length="64" mass="7453">MLEGDPESQMNKWVNELPNPLDDAFLMEPNQSGKEYDVSLVNTTHTFHEDNEMMRPMRVGSRSR</sequence>
<accession>A0A1I4HSX2</accession>